<dbReference type="Proteomes" id="UP000290889">
    <property type="component" value="Chromosome"/>
</dbReference>
<evidence type="ECO:0000259" key="5">
    <source>
        <dbReference type="Pfam" id="PF01258"/>
    </source>
</evidence>
<evidence type="ECO:0000256" key="2">
    <source>
        <dbReference type="ARBA" id="ARBA00022771"/>
    </source>
</evidence>
<protein>
    <submittedName>
        <fullName evidence="6">TraR/DksA family transcriptional regulator</fullName>
    </submittedName>
</protein>
<dbReference type="PROSITE" id="PS51128">
    <property type="entry name" value="ZF_DKSA_2"/>
    <property type="match status" value="1"/>
</dbReference>
<accession>A0A411E722</accession>
<gene>
    <name evidence="6" type="ORF">EQY75_02055</name>
</gene>
<reference evidence="6 7" key="1">
    <citation type="submission" date="2019-01" db="EMBL/GenBank/DDBJ databases">
        <title>Muriicola soli sp. nov., isolated from soil.</title>
        <authorList>
            <person name="Kang H.J."/>
            <person name="Kim S.B."/>
        </authorList>
    </citation>
    <scope>NUCLEOTIDE SEQUENCE [LARGE SCALE GENOMIC DNA]</scope>
    <source>
        <strain evidence="6 7">MMS17-SY002</strain>
    </source>
</reference>
<name>A0A411E722_9FLAO</name>
<dbReference type="AlphaFoldDB" id="A0A411E722"/>
<dbReference type="OrthoDB" id="1121111at2"/>
<dbReference type="EMBL" id="CP035544">
    <property type="protein sequence ID" value="QBA63437.1"/>
    <property type="molecule type" value="Genomic_DNA"/>
</dbReference>
<dbReference type="Gene3D" id="1.20.120.910">
    <property type="entry name" value="DksA, coiled-coil domain"/>
    <property type="match status" value="1"/>
</dbReference>
<dbReference type="KEGG" id="mur:EQY75_02055"/>
<dbReference type="InterPro" id="IPR000962">
    <property type="entry name" value="Znf_DskA_TraR"/>
</dbReference>
<dbReference type="SUPFAM" id="SSF57716">
    <property type="entry name" value="Glucocorticoid receptor-like (DNA-binding domain)"/>
    <property type="match status" value="1"/>
</dbReference>
<evidence type="ECO:0000313" key="7">
    <source>
        <dbReference type="Proteomes" id="UP000290889"/>
    </source>
</evidence>
<dbReference type="Pfam" id="PF01258">
    <property type="entry name" value="zf-dskA_traR"/>
    <property type="match status" value="1"/>
</dbReference>
<evidence type="ECO:0000313" key="6">
    <source>
        <dbReference type="EMBL" id="QBA63437.1"/>
    </source>
</evidence>
<keyword evidence="2" id="KW-0863">Zinc-finger</keyword>
<proteinExistence type="predicted"/>
<evidence type="ECO:0000256" key="4">
    <source>
        <dbReference type="PROSITE-ProRule" id="PRU00510"/>
    </source>
</evidence>
<evidence type="ECO:0000256" key="1">
    <source>
        <dbReference type="ARBA" id="ARBA00022723"/>
    </source>
</evidence>
<dbReference type="RefSeq" id="WP_129602421.1">
    <property type="nucleotide sequence ID" value="NZ_CP035544.1"/>
</dbReference>
<keyword evidence="7" id="KW-1185">Reference proteome</keyword>
<evidence type="ECO:0000256" key="3">
    <source>
        <dbReference type="ARBA" id="ARBA00022833"/>
    </source>
</evidence>
<keyword evidence="3" id="KW-0862">Zinc</keyword>
<sequence length="107" mass="12029">MDSSELKALLKSAITRTEKRIAQYRDLSRPVSPDNAIGRVSRMDAINNKGVMEAALRKAEDQLRGLKRNFSMLGTDDFGKCLKCREKIPIERILLAPESSFCVNCAR</sequence>
<feature type="domain" description="Zinc finger DksA/TraR C4-type" evidence="5">
    <location>
        <begin position="77"/>
        <end position="107"/>
    </location>
</feature>
<organism evidence="6 7">
    <name type="scientific">Muriicola soli</name>
    <dbReference type="NCBI Taxonomy" id="2507538"/>
    <lineage>
        <taxon>Bacteria</taxon>
        <taxon>Pseudomonadati</taxon>
        <taxon>Bacteroidota</taxon>
        <taxon>Flavobacteriia</taxon>
        <taxon>Flavobacteriales</taxon>
        <taxon>Flavobacteriaceae</taxon>
        <taxon>Muriicola</taxon>
    </lineage>
</organism>
<feature type="zinc finger region" description="dksA C4-type" evidence="4">
    <location>
        <begin position="81"/>
        <end position="105"/>
    </location>
</feature>
<dbReference type="GO" id="GO:0008270">
    <property type="term" value="F:zinc ion binding"/>
    <property type="evidence" value="ECO:0007669"/>
    <property type="project" value="UniProtKB-KW"/>
</dbReference>
<keyword evidence="1" id="KW-0479">Metal-binding</keyword>